<reference evidence="1 2" key="1">
    <citation type="journal article" date="2014" name="PLoS Genet.">
        <title>Phylogenetically driven sequencing of extremely halophilic archaea reveals strategies for static and dynamic osmo-response.</title>
        <authorList>
            <person name="Becker E.A."/>
            <person name="Seitzer P.M."/>
            <person name="Tritt A."/>
            <person name="Larsen D."/>
            <person name="Krusor M."/>
            <person name="Yao A.I."/>
            <person name="Wu D."/>
            <person name="Madern D."/>
            <person name="Eisen J.A."/>
            <person name="Darling A.E."/>
            <person name="Facciotti M.T."/>
        </authorList>
    </citation>
    <scope>NUCLEOTIDE SEQUENCE [LARGE SCALE GENOMIC DNA]</scope>
    <source>
        <strain evidence="1 2">JCM 10989</strain>
    </source>
</reference>
<dbReference type="PROSITE" id="PS51257">
    <property type="entry name" value="PROKAR_LIPOPROTEIN"/>
    <property type="match status" value="1"/>
</dbReference>
<evidence type="ECO:0000313" key="2">
    <source>
        <dbReference type="Proteomes" id="UP000011519"/>
    </source>
</evidence>
<dbReference type="RefSeq" id="WP_006653395.1">
    <property type="nucleotide sequence ID" value="NZ_AOIM01000034.1"/>
</dbReference>
<evidence type="ECO:0008006" key="3">
    <source>
        <dbReference type="Google" id="ProtNLM"/>
    </source>
</evidence>
<accession>L9ZYB2</accession>
<dbReference type="AlphaFoldDB" id="L9ZYB2"/>
<dbReference type="Proteomes" id="UP000011519">
    <property type="component" value="Unassembled WGS sequence"/>
</dbReference>
<comment type="caution">
    <text evidence="1">The sequence shown here is derived from an EMBL/GenBank/DDBJ whole genome shotgun (WGS) entry which is preliminary data.</text>
</comment>
<dbReference type="PATRIC" id="fig|1227493.4.peg.2195"/>
<protein>
    <recommendedName>
        <fullName evidence="3">Lipoprotein</fullName>
    </recommendedName>
</protein>
<dbReference type="OrthoDB" id="2572at2157"/>
<sequence>MQRRTVLAGLGSLPGILALSGCLSDDHDGEIEEFERGEIEITIDDESIESMDKIQAEHADNDSIDFHLHEFDDYWYMEGEERVTVAEGFNLLPHFEYERVDDSNVVTFDGTVYDDRDSETTIAVEVDGEAVDPTAHELTDREALVLEIESGKND</sequence>
<organism evidence="1 2">
    <name type="scientific">Natrialba hulunbeirensis JCM 10989</name>
    <dbReference type="NCBI Taxonomy" id="1227493"/>
    <lineage>
        <taxon>Archaea</taxon>
        <taxon>Methanobacteriati</taxon>
        <taxon>Methanobacteriota</taxon>
        <taxon>Stenosarchaea group</taxon>
        <taxon>Halobacteria</taxon>
        <taxon>Halobacteriales</taxon>
        <taxon>Natrialbaceae</taxon>
        <taxon>Natrialba</taxon>
    </lineage>
</organism>
<proteinExistence type="predicted"/>
<evidence type="ECO:0000313" key="1">
    <source>
        <dbReference type="EMBL" id="ELY90587.1"/>
    </source>
</evidence>
<name>L9ZYB2_9EURY</name>
<dbReference type="EMBL" id="AOIM01000034">
    <property type="protein sequence ID" value="ELY90587.1"/>
    <property type="molecule type" value="Genomic_DNA"/>
</dbReference>
<gene>
    <name evidence="1" type="ORF">C483_11021</name>
</gene>
<keyword evidence="2" id="KW-1185">Reference proteome</keyword>